<dbReference type="AlphaFoldDB" id="A0A9P6BYF5"/>
<keyword evidence="3" id="KW-1185">Reference proteome</keyword>
<dbReference type="Proteomes" id="UP000807342">
    <property type="component" value="Unassembled WGS sequence"/>
</dbReference>
<proteinExistence type="predicted"/>
<evidence type="ECO:0000313" key="2">
    <source>
        <dbReference type="EMBL" id="KAF9442418.1"/>
    </source>
</evidence>
<feature type="region of interest" description="Disordered" evidence="1">
    <location>
        <begin position="138"/>
        <end position="161"/>
    </location>
</feature>
<gene>
    <name evidence="2" type="ORF">P691DRAFT_481808</name>
</gene>
<dbReference type="EMBL" id="MU151636">
    <property type="protein sequence ID" value="KAF9442418.1"/>
    <property type="molecule type" value="Genomic_DNA"/>
</dbReference>
<sequence length="161" mass="18234">MQSRFITRSPSYYDFRDHLQSRNPYEPHQAPELHSSARQSYVANSVVYPSPAFPCVIIHPHPLVRNGHTRSTFTWPLTSKLSHESIFSSFVIHSAVAFNAYRCSPPSLSRSGGPPNPYLHHQLSIRYMRHETNGLLGHGIGDSLKAPKPKRRAVQSYQKDG</sequence>
<name>A0A9P6BYF5_9AGAR</name>
<organism evidence="2 3">
    <name type="scientific">Macrolepiota fuliginosa MF-IS2</name>
    <dbReference type="NCBI Taxonomy" id="1400762"/>
    <lineage>
        <taxon>Eukaryota</taxon>
        <taxon>Fungi</taxon>
        <taxon>Dikarya</taxon>
        <taxon>Basidiomycota</taxon>
        <taxon>Agaricomycotina</taxon>
        <taxon>Agaricomycetes</taxon>
        <taxon>Agaricomycetidae</taxon>
        <taxon>Agaricales</taxon>
        <taxon>Agaricineae</taxon>
        <taxon>Agaricaceae</taxon>
        <taxon>Macrolepiota</taxon>
    </lineage>
</organism>
<accession>A0A9P6BYF5</accession>
<evidence type="ECO:0000256" key="1">
    <source>
        <dbReference type="SAM" id="MobiDB-lite"/>
    </source>
</evidence>
<evidence type="ECO:0000313" key="3">
    <source>
        <dbReference type="Proteomes" id="UP000807342"/>
    </source>
</evidence>
<comment type="caution">
    <text evidence="2">The sequence shown here is derived from an EMBL/GenBank/DDBJ whole genome shotgun (WGS) entry which is preliminary data.</text>
</comment>
<reference evidence="2" key="1">
    <citation type="submission" date="2020-11" db="EMBL/GenBank/DDBJ databases">
        <authorList>
            <consortium name="DOE Joint Genome Institute"/>
            <person name="Ahrendt S."/>
            <person name="Riley R."/>
            <person name="Andreopoulos W."/>
            <person name="Labutti K."/>
            <person name="Pangilinan J."/>
            <person name="Ruiz-Duenas F.J."/>
            <person name="Barrasa J.M."/>
            <person name="Sanchez-Garcia M."/>
            <person name="Camarero S."/>
            <person name="Miyauchi S."/>
            <person name="Serrano A."/>
            <person name="Linde D."/>
            <person name="Babiker R."/>
            <person name="Drula E."/>
            <person name="Ayuso-Fernandez I."/>
            <person name="Pacheco R."/>
            <person name="Padilla G."/>
            <person name="Ferreira P."/>
            <person name="Barriuso J."/>
            <person name="Kellner H."/>
            <person name="Castanera R."/>
            <person name="Alfaro M."/>
            <person name="Ramirez L."/>
            <person name="Pisabarro A.G."/>
            <person name="Kuo A."/>
            <person name="Tritt A."/>
            <person name="Lipzen A."/>
            <person name="He G."/>
            <person name="Yan M."/>
            <person name="Ng V."/>
            <person name="Cullen D."/>
            <person name="Martin F."/>
            <person name="Rosso M.-N."/>
            <person name="Henrissat B."/>
            <person name="Hibbett D."/>
            <person name="Martinez A.T."/>
            <person name="Grigoriev I.V."/>
        </authorList>
    </citation>
    <scope>NUCLEOTIDE SEQUENCE</scope>
    <source>
        <strain evidence="2">MF-IS2</strain>
    </source>
</reference>
<protein>
    <submittedName>
        <fullName evidence="2">Uncharacterized protein</fullName>
    </submittedName>
</protein>